<feature type="coiled-coil region" evidence="1">
    <location>
        <begin position="337"/>
        <end position="364"/>
    </location>
</feature>
<comment type="caution">
    <text evidence="2">The sequence shown here is derived from an EMBL/GenBank/DDBJ whole genome shotgun (WGS) entry which is preliminary data.</text>
</comment>
<dbReference type="STRING" id="858640.A3K86_20440"/>
<accession>A0A178K3N2</accession>
<keyword evidence="1" id="KW-0175">Coiled coil</keyword>
<evidence type="ECO:0000256" key="1">
    <source>
        <dbReference type="SAM" id="Coils"/>
    </source>
</evidence>
<dbReference type="AlphaFoldDB" id="A0A178K3N2"/>
<name>A0A178K3N2_9GAMM</name>
<proteinExistence type="predicted"/>
<dbReference type="EMBL" id="LVHF01000033">
    <property type="protein sequence ID" value="OAN11323.1"/>
    <property type="molecule type" value="Genomic_DNA"/>
</dbReference>
<sequence>MNKNILMTHDVPNHDNTVLYGNSLPENSFVSYPAFKVKNPQIAWINNNWLEERGMDVEKAEQLILDNYAYVSRGYADDAELDLTDSKTFIADRYGNTGDAGNGGSARCGLNGELQIKGNGVNPLVAVNVDEGHSSGKLPLSEAISEALWSELCHQELPYGALRIIAVIRTPQTITGENTFGDEVEQPCSIMVREVATRPAHFEPALNFWPRQGYARLRDATHKYVESAVKLLESNERKKSGSGTPVYDVVERFVTRFATQIAVSRIKGMPHGSLTSSNIALDGRFLDLGTVSGIGDFSNVLLTSGLGATWDDHLGVNEWLETFFYHLNRHSESGLNGEQQKSLLDKFNQTLEEQENRYTALECGISEQVPKLLEIGRKIKQELRKDKWHVSRLADCDFNKQRFFSDVKSALELVGYPDVKPNFKYRDIKYSRFTIFADPCLQGHCGTKKEISDFISKYLN</sequence>
<gene>
    <name evidence="2" type="ORF">A3K86_20440</name>
</gene>
<evidence type="ECO:0000313" key="3">
    <source>
        <dbReference type="Proteomes" id="UP000078503"/>
    </source>
</evidence>
<keyword evidence="3" id="KW-1185">Reference proteome</keyword>
<dbReference type="Proteomes" id="UP000078503">
    <property type="component" value="Unassembled WGS sequence"/>
</dbReference>
<dbReference type="OrthoDB" id="8482295at2"/>
<dbReference type="RefSeq" id="WP_068335897.1">
    <property type="nucleotide sequence ID" value="NZ_LVHF01000033.1"/>
</dbReference>
<reference evidence="2 3" key="1">
    <citation type="submission" date="2016-03" db="EMBL/GenBank/DDBJ databases">
        <title>Photobacterium proteolyticum sp. nov. a protease producing bacterium isolated from ocean sediments of Laizhou Bay.</title>
        <authorList>
            <person name="Li Y."/>
        </authorList>
    </citation>
    <scope>NUCLEOTIDE SEQUENCE [LARGE SCALE GENOMIC DNA]</scope>
    <source>
        <strain evidence="2 3">R-40508</strain>
    </source>
</reference>
<organism evidence="2 3">
    <name type="scientific">Photobacterium jeanii</name>
    <dbReference type="NCBI Taxonomy" id="858640"/>
    <lineage>
        <taxon>Bacteria</taxon>
        <taxon>Pseudomonadati</taxon>
        <taxon>Pseudomonadota</taxon>
        <taxon>Gammaproteobacteria</taxon>
        <taxon>Vibrionales</taxon>
        <taxon>Vibrionaceae</taxon>
        <taxon>Photobacterium</taxon>
    </lineage>
</organism>
<evidence type="ECO:0000313" key="2">
    <source>
        <dbReference type="EMBL" id="OAN11323.1"/>
    </source>
</evidence>
<protein>
    <submittedName>
        <fullName evidence="2">MchC protein</fullName>
    </submittedName>
</protein>